<dbReference type="InterPro" id="IPR020846">
    <property type="entry name" value="MFS_dom"/>
</dbReference>
<dbReference type="SUPFAM" id="SSF103473">
    <property type="entry name" value="MFS general substrate transporter"/>
    <property type="match status" value="1"/>
</dbReference>
<proteinExistence type="predicted"/>
<dbReference type="PROSITE" id="PS50850">
    <property type="entry name" value="MFS"/>
    <property type="match status" value="1"/>
</dbReference>
<evidence type="ECO:0000256" key="3">
    <source>
        <dbReference type="ARBA" id="ARBA00022692"/>
    </source>
</evidence>
<evidence type="ECO:0000313" key="9">
    <source>
        <dbReference type="Proteomes" id="UP001303373"/>
    </source>
</evidence>
<dbReference type="PANTHER" id="PTHR43791:SF51">
    <property type="entry name" value="MAJOR FACILITATOR SUPERFAMILY (MFS) PROFILE DOMAIN-CONTAINING PROTEIN"/>
    <property type="match status" value="1"/>
</dbReference>
<dbReference type="Pfam" id="PF07690">
    <property type="entry name" value="MFS_1"/>
    <property type="match status" value="1"/>
</dbReference>
<dbReference type="EMBL" id="CP138590">
    <property type="protein sequence ID" value="WPH03668.1"/>
    <property type="molecule type" value="Genomic_DNA"/>
</dbReference>
<feature type="domain" description="Major facilitator superfamily (MFS) profile" evidence="7">
    <location>
        <begin position="104"/>
        <end position="352"/>
    </location>
</feature>
<comment type="subcellular location">
    <subcellularLocation>
        <location evidence="1">Membrane</location>
        <topology evidence="1">Multi-pass membrane protein</topology>
    </subcellularLocation>
</comment>
<keyword evidence="9" id="KW-1185">Reference proteome</keyword>
<evidence type="ECO:0000313" key="8">
    <source>
        <dbReference type="EMBL" id="WPH03668.1"/>
    </source>
</evidence>
<keyword evidence="4 6" id="KW-1133">Transmembrane helix</keyword>
<reference evidence="8 9" key="1">
    <citation type="submission" date="2023-11" db="EMBL/GenBank/DDBJ databases">
        <title>An acidophilic fungus is an integral part of prey digestion in a carnivorous sundew plant.</title>
        <authorList>
            <person name="Tsai I.J."/>
        </authorList>
    </citation>
    <scope>NUCLEOTIDE SEQUENCE [LARGE SCALE GENOMIC DNA]</scope>
    <source>
        <strain evidence="8">169a</strain>
    </source>
</reference>
<evidence type="ECO:0000256" key="4">
    <source>
        <dbReference type="ARBA" id="ARBA00022989"/>
    </source>
</evidence>
<keyword evidence="2" id="KW-0813">Transport</keyword>
<evidence type="ECO:0000256" key="5">
    <source>
        <dbReference type="ARBA" id="ARBA00023136"/>
    </source>
</evidence>
<feature type="transmembrane region" description="Helical" evidence="6">
    <location>
        <begin position="103"/>
        <end position="127"/>
    </location>
</feature>
<keyword evidence="3 6" id="KW-0812">Transmembrane</keyword>
<evidence type="ECO:0000259" key="7">
    <source>
        <dbReference type="PROSITE" id="PS50850"/>
    </source>
</evidence>
<evidence type="ECO:0000256" key="1">
    <source>
        <dbReference type="ARBA" id="ARBA00004141"/>
    </source>
</evidence>
<dbReference type="Proteomes" id="UP001303373">
    <property type="component" value="Chromosome 11"/>
</dbReference>
<feature type="transmembrane region" description="Helical" evidence="6">
    <location>
        <begin position="147"/>
        <end position="165"/>
    </location>
</feature>
<dbReference type="InterPro" id="IPR011701">
    <property type="entry name" value="MFS"/>
</dbReference>
<accession>A0AAQ3MB60</accession>
<dbReference type="Gene3D" id="1.20.1250.20">
    <property type="entry name" value="MFS general substrate transporter like domains"/>
    <property type="match status" value="1"/>
</dbReference>
<feature type="transmembrane region" description="Helical" evidence="6">
    <location>
        <begin position="271"/>
        <end position="294"/>
    </location>
</feature>
<dbReference type="AlphaFoldDB" id="A0AAQ3MB60"/>
<feature type="transmembrane region" description="Helical" evidence="6">
    <location>
        <begin position="237"/>
        <end position="259"/>
    </location>
</feature>
<sequence>MNGWLDSGVMACQSDKSTPCASHVASNPVEARFQEPPNARQASLDDTLDSSRRTLANDSSITVLLKSATTSSSILGDTAEGTTTWVATSRNYKKVYRKIDKRILMWYCLIFAVLKIAEKNISNAAIINLEQGTGIKVQLGNLSSSQWAWIMSIFSHPYIVLDAFSVTLTKKLTPRIWLGRIMATWGVISMCQAATKSYAGLLVCRFFLGVAEAGFAPGAVFHISFRFPADHLPLRIAILSATSIFSGAFSGVIDFAISFLNGAGGLPGWRYLFLLEGAPAVVVGIVTCFTLPNYPQDAKFLSQKERDLSKSCFKIPSLTDSVLSGYAKRQAAVELESYSLKLCLNLGFVTLL</sequence>
<evidence type="ECO:0000256" key="2">
    <source>
        <dbReference type="ARBA" id="ARBA00022448"/>
    </source>
</evidence>
<name>A0AAQ3MB60_9PEZI</name>
<feature type="transmembrane region" description="Helical" evidence="6">
    <location>
        <begin position="207"/>
        <end position="225"/>
    </location>
</feature>
<dbReference type="PANTHER" id="PTHR43791">
    <property type="entry name" value="PERMEASE-RELATED"/>
    <property type="match status" value="1"/>
</dbReference>
<dbReference type="GO" id="GO:0022857">
    <property type="term" value="F:transmembrane transporter activity"/>
    <property type="evidence" value="ECO:0007669"/>
    <property type="project" value="InterPro"/>
</dbReference>
<keyword evidence="5 6" id="KW-0472">Membrane</keyword>
<gene>
    <name evidence="8" type="ORF">R9X50_00655100</name>
</gene>
<dbReference type="GO" id="GO:0016020">
    <property type="term" value="C:membrane"/>
    <property type="evidence" value="ECO:0007669"/>
    <property type="project" value="UniProtKB-SubCell"/>
</dbReference>
<organism evidence="8 9">
    <name type="scientific">Acrodontium crateriforme</name>
    <dbReference type="NCBI Taxonomy" id="150365"/>
    <lineage>
        <taxon>Eukaryota</taxon>
        <taxon>Fungi</taxon>
        <taxon>Dikarya</taxon>
        <taxon>Ascomycota</taxon>
        <taxon>Pezizomycotina</taxon>
        <taxon>Dothideomycetes</taxon>
        <taxon>Dothideomycetidae</taxon>
        <taxon>Mycosphaerellales</taxon>
        <taxon>Teratosphaeriaceae</taxon>
        <taxon>Acrodontium</taxon>
    </lineage>
</organism>
<protein>
    <recommendedName>
        <fullName evidence="7">Major facilitator superfamily (MFS) profile domain-containing protein</fullName>
    </recommendedName>
</protein>
<evidence type="ECO:0000256" key="6">
    <source>
        <dbReference type="SAM" id="Phobius"/>
    </source>
</evidence>
<dbReference type="InterPro" id="IPR036259">
    <property type="entry name" value="MFS_trans_sf"/>
</dbReference>